<reference evidence="2" key="1">
    <citation type="journal article" name="Emerg. Infect. Dis.">
        <title>Two cases of a newly characterized neisseria species.</title>
        <authorList>
            <person name="Mustapha M."/>
            <person name="Lemos A.P.S."/>
            <person name="Harrison L.H."/>
            <person name="Vantyne D."/>
            <person name="Sacchi C.T."/>
        </authorList>
    </citation>
    <scope>NUCLEOTIDE SEQUENCE</scope>
    <source>
        <strain evidence="2">N.95.16</strain>
    </source>
</reference>
<protein>
    <submittedName>
        <fullName evidence="2">Glutathione S-transferase</fullName>
    </submittedName>
</protein>
<dbReference type="GO" id="GO:0006414">
    <property type="term" value="P:translational elongation"/>
    <property type="evidence" value="ECO:0007669"/>
    <property type="project" value="TreeGrafter"/>
</dbReference>
<accession>A0A7X2GXB7</accession>
<dbReference type="InterPro" id="IPR004045">
    <property type="entry name" value="Glutathione_S-Trfase_N"/>
</dbReference>
<gene>
    <name evidence="2" type="ORF">GJU80_02475</name>
</gene>
<dbReference type="Gene3D" id="1.20.1050.10">
    <property type="match status" value="1"/>
</dbReference>
<proteinExistence type="predicted"/>
<dbReference type="PANTHER" id="PTHR43986">
    <property type="entry name" value="ELONGATION FACTOR 1-GAMMA"/>
    <property type="match status" value="1"/>
</dbReference>
<dbReference type="InterPro" id="IPR036249">
    <property type="entry name" value="Thioredoxin-like_sf"/>
</dbReference>
<dbReference type="EMBL" id="WJXO01000001">
    <property type="protein sequence ID" value="MRN37389.1"/>
    <property type="molecule type" value="Genomic_DNA"/>
</dbReference>
<dbReference type="RefSeq" id="WP_095503033.1">
    <property type="nucleotide sequence ID" value="NZ_WJXO01000001.1"/>
</dbReference>
<comment type="caution">
    <text evidence="2">The sequence shown here is derived from an EMBL/GenBank/DDBJ whole genome shotgun (WGS) entry which is preliminary data.</text>
</comment>
<evidence type="ECO:0000313" key="3">
    <source>
        <dbReference type="Proteomes" id="UP000486297"/>
    </source>
</evidence>
<dbReference type="AlphaFoldDB" id="A0A7X2GXB7"/>
<name>A0A7X2GXB7_9NEIS</name>
<dbReference type="PROSITE" id="PS50404">
    <property type="entry name" value="GST_NTER"/>
    <property type="match status" value="1"/>
</dbReference>
<keyword evidence="2" id="KW-0808">Transferase</keyword>
<evidence type="ECO:0000313" key="2">
    <source>
        <dbReference type="EMBL" id="MRN37389.1"/>
    </source>
</evidence>
<dbReference type="SUPFAM" id="SSF52833">
    <property type="entry name" value="Thioredoxin-like"/>
    <property type="match status" value="1"/>
</dbReference>
<dbReference type="Pfam" id="PF13409">
    <property type="entry name" value="GST_N_2"/>
    <property type="match status" value="1"/>
</dbReference>
<dbReference type="InterPro" id="IPR050802">
    <property type="entry name" value="EF-GSTs"/>
</dbReference>
<evidence type="ECO:0000259" key="1">
    <source>
        <dbReference type="PROSITE" id="PS50404"/>
    </source>
</evidence>
<feature type="domain" description="GST N-terminal" evidence="1">
    <location>
        <begin position="1"/>
        <end position="82"/>
    </location>
</feature>
<dbReference type="PANTHER" id="PTHR43986:SF1">
    <property type="entry name" value="ELONGATION FACTOR 1-GAMMA"/>
    <property type="match status" value="1"/>
</dbReference>
<keyword evidence="3" id="KW-1185">Reference proteome</keyword>
<dbReference type="Gene3D" id="3.40.30.10">
    <property type="entry name" value="Glutaredoxin"/>
    <property type="match status" value="1"/>
</dbReference>
<dbReference type="Proteomes" id="UP000486297">
    <property type="component" value="Unassembled WGS sequence"/>
</dbReference>
<dbReference type="GO" id="GO:0016740">
    <property type="term" value="F:transferase activity"/>
    <property type="evidence" value="ECO:0007669"/>
    <property type="project" value="UniProtKB-KW"/>
</dbReference>
<organism evidence="2 3">
    <name type="scientific">Neisseria brasiliensis</name>
    <dbReference type="NCBI Taxonomy" id="2666100"/>
    <lineage>
        <taxon>Bacteria</taxon>
        <taxon>Pseudomonadati</taxon>
        <taxon>Pseudomonadota</taxon>
        <taxon>Betaproteobacteria</taxon>
        <taxon>Neisseriales</taxon>
        <taxon>Neisseriaceae</taxon>
        <taxon>Neisseria</taxon>
    </lineage>
</organism>
<dbReference type="CDD" id="cd03049">
    <property type="entry name" value="GST_N_3"/>
    <property type="match status" value="1"/>
</dbReference>
<dbReference type="GO" id="GO:0005737">
    <property type="term" value="C:cytoplasm"/>
    <property type="evidence" value="ECO:0007669"/>
    <property type="project" value="TreeGrafter"/>
</dbReference>
<sequence length="205" mass="22856">MKLWYSNTSPYVRKVRAVAAYHGLEAQIEAHLISGAAFSEQAEHNRDTPLGRIPVLQTDDGTWLYSSNVIAEYLDAHGSNDSLYPQGDNRWAILNLHDLAAGMLDNTIDMVGEKLLRPEAEWWQSRHAQIMQRNTRTLPVLAEAIQPFGTELNIGTLNAVCAIDFLRFRNALTQADTMEGFSELAAWSDEMNARHACLAATQPCA</sequence>